<dbReference type="Pfam" id="PF01682">
    <property type="entry name" value="DB"/>
    <property type="match status" value="1"/>
</dbReference>
<evidence type="ECO:0000256" key="1">
    <source>
        <dbReference type="SAM" id="Phobius"/>
    </source>
</evidence>
<sequence>MTGQLVETTLVTAILIVIIEEKVLYKMDKLQNYSLILSAGIMFRTCFILLTTLFLLSDACGSSGACGCCGCRAKAKARASKRVSGDVIQKFDDKDDGNIFGLKVWNDTKSPVTDKSIQLLTNPNHLFHICCEERQLPPACIQKCHFNVYNKEVLESMFFRTSECPIEFLPEMQFCAAQGKDHSQCCSQSDVDATSAGSKCLTFCDQRPDIYTPIDYSYAPCLDRFEDMKRCFYDNVKTDAVRHFKSRKSPQEKNVPY</sequence>
<dbReference type="FunCoup" id="E3LRX2">
    <property type="interactions" value="37"/>
</dbReference>
<dbReference type="PANTHER" id="PTHR46705">
    <property type="entry name" value="PROTEIN CBG09805"/>
    <property type="match status" value="1"/>
</dbReference>
<evidence type="ECO:0000313" key="3">
    <source>
        <dbReference type="EMBL" id="EFP09249.1"/>
    </source>
</evidence>
<organism evidence="4">
    <name type="scientific">Caenorhabditis remanei</name>
    <name type="common">Caenorhabditis vulgaris</name>
    <dbReference type="NCBI Taxonomy" id="31234"/>
    <lineage>
        <taxon>Eukaryota</taxon>
        <taxon>Metazoa</taxon>
        <taxon>Ecdysozoa</taxon>
        <taxon>Nematoda</taxon>
        <taxon>Chromadorea</taxon>
        <taxon>Rhabditida</taxon>
        <taxon>Rhabditina</taxon>
        <taxon>Rhabditomorpha</taxon>
        <taxon>Rhabditoidea</taxon>
        <taxon>Rhabditidae</taxon>
        <taxon>Peloderinae</taxon>
        <taxon>Caenorhabditis</taxon>
    </lineage>
</organism>
<feature type="transmembrane region" description="Helical" evidence="1">
    <location>
        <begin position="35"/>
        <end position="56"/>
    </location>
</feature>
<dbReference type="RefSeq" id="XP_003112995.2">
    <property type="nucleotide sequence ID" value="XM_003112947.2"/>
</dbReference>
<keyword evidence="1" id="KW-1133">Transmembrane helix</keyword>
<dbReference type="HOGENOM" id="CLU_094710_0_0_1"/>
<protein>
    <recommendedName>
        <fullName evidence="2">Domain of unknown function DB domain-containing protein</fullName>
    </recommendedName>
</protein>
<dbReference type="EMBL" id="DS268414">
    <property type="protein sequence ID" value="EFP09249.1"/>
    <property type="molecule type" value="Genomic_DNA"/>
</dbReference>
<dbReference type="InParanoid" id="E3LRX2"/>
<keyword evidence="1" id="KW-0812">Transmembrane</keyword>
<reference evidence="3" key="1">
    <citation type="submission" date="2007-07" db="EMBL/GenBank/DDBJ databases">
        <title>PCAP assembly of the Caenorhabditis remanei genome.</title>
        <authorList>
            <consortium name="The Caenorhabditis remanei Sequencing Consortium"/>
            <person name="Wilson R.K."/>
        </authorList>
    </citation>
    <scope>NUCLEOTIDE SEQUENCE [LARGE SCALE GENOMIC DNA]</scope>
    <source>
        <strain evidence="3">PB4641</strain>
    </source>
</reference>
<dbReference type="InterPro" id="IPR002602">
    <property type="entry name" value="DB"/>
</dbReference>
<proteinExistence type="predicted"/>
<keyword evidence="1" id="KW-0472">Membrane</keyword>
<dbReference type="KEGG" id="crq:GCK72_009610"/>
<dbReference type="eggNOG" id="ENOG502TFSQ">
    <property type="taxonomic scope" value="Eukaryota"/>
</dbReference>
<keyword evidence="4" id="KW-1185">Reference proteome</keyword>
<dbReference type="CTD" id="9825536"/>
<accession>E3LRX2</accession>
<gene>
    <name evidence="3" type="ORF">CRE_25499</name>
</gene>
<dbReference type="OrthoDB" id="5843172at2759"/>
<name>E3LRX2_CAERE</name>
<evidence type="ECO:0000259" key="2">
    <source>
        <dbReference type="Pfam" id="PF01682"/>
    </source>
</evidence>
<dbReference type="PANTHER" id="PTHR46705:SF14">
    <property type="entry name" value="DOMAIN OF UNKNOWN FUNCTION DB DOMAIN-CONTAINING PROTEIN"/>
    <property type="match status" value="1"/>
</dbReference>
<dbReference type="Proteomes" id="UP000008281">
    <property type="component" value="Unassembled WGS sequence"/>
</dbReference>
<dbReference type="GeneID" id="9825536"/>
<feature type="domain" description="Domain of unknown function DB" evidence="2">
    <location>
        <begin position="130"/>
        <end position="232"/>
    </location>
</feature>
<dbReference type="AlphaFoldDB" id="E3LRX2"/>
<evidence type="ECO:0000313" key="4">
    <source>
        <dbReference type="Proteomes" id="UP000008281"/>
    </source>
</evidence>
<dbReference type="OMA" id="GLKVWND"/>